<evidence type="ECO:0000313" key="4">
    <source>
        <dbReference type="Proteomes" id="UP001303946"/>
    </source>
</evidence>
<dbReference type="InterPro" id="IPR039447">
    <property type="entry name" value="UreH-like_TM_dom"/>
</dbReference>
<dbReference type="Proteomes" id="UP001303946">
    <property type="component" value="Chromosome"/>
</dbReference>
<protein>
    <submittedName>
        <fullName evidence="3">Sulfite exporter TauE/SafE family protein</fullName>
    </submittedName>
</protein>
<dbReference type="Pfam" id="PF13386">
    <property type="entry name" value="DsbD_2"/>
    <property type="match status" value="1"/>
</dbReference>
<feature type="transmembrane region" description="Helical" evidence="1">
    <location>
        <begin position="137"/>
        <end position="157"/>
    </location>
</feature>
<name>A0ABZ0CSX0_9BURK</name>
<feature type="transmembrane region" description="Helical" evidence="1">
    <location>
        <begin position="49"/>
        <end position="69"/>
    </location>
</feature>
<feature type="domain" description="Urease accessory protein UreH-like transmembrane" evidence="2">
    <location>
        <begin position="9"/>
        <end position="210"/>
    </location>
</feature>
<dbReference type="PANTHER" id="PTHR42208">
    <property type="entry name" value="HEAVY METAL TRANSPORTER-RELATED"/>
    <property type="match status" value="1"/>
</dbReference>
<reference evidence="3 4" key="1">
    <citation type="submission" date="2023-10" db="EMBL/GenBank/DDBJ databases">
        <title>Bacteria for the degradation of biodegradable plastic PBAT(Polybutylene adipate terephthalate).</title>
        <authorList>
            <person name="Weon H.-Y."/>
            <person name="Yeon J."/>
        </authorList>
    </citation>
    <scope>NUCLEOTIDE SEQUENCE [LARGE SCALE GENOMIC DNA]</scope>
    <source>
        <strain evidence="3 4">SBD 7-3</strain>
    </source>
</reference>
<dbReference type="PANTHER" id="PTHR42208:SF1">
    <property type="entry name" value="HEAVY METAL TRANSPORTER"/>
    <property type="match status" value="1"/>
</dbReference>
<keyword evidence="1" id="KW-0472">Membrane</keyword>
<evidence type="ECO:0000259" key="2">
    <source>
        <dbReference type="Pfam" id="PF13386"/>
    </source>
</evidence>
<feature type="transmembrane region" description="Helical" evidence="1">
    <location>
        <begin position="81"/>
        <end position="99"/>
    </location>
</feature>
<proteinExistence type="predicted"/>
<feature type="transmembrane region" description="Helical" evidence="1">
    <location>
        <begin position="164"/>
        <end position="185"/>
    </location>
</feature>
<keyword evidence="1" id="KW-0812">Transmembrane</keyword>
<evidence type="ECO:0000313" key="3">
    <source>
        <dbReference type="EMBL" id="WOB06045.1"/>
    </source>
</evidence>
<feature type="transmembrane region" description="Helical" evidence="1">
    <location>
        <begin position="205"/>
        <end position="228"/>
    </location>
</feature>
<dbReference type="EMBL" id="CP136336">
    <property type="protein sequence ID" value="WOB06045.1"/>
    <property type="molecule type" value="Genomic_DNA"/>
</dbReference>
<dbReference type="RefSeq" id="WP_316698282.1">
    <property type="nucleotide sequence ID" value="NZ_CP136336.1"/>
</dbReference>
<keyword evidence="1" id="KW-1133">Transmembrane helix</keyword>
<sequence>MELALIFSAALMGLAGVPHCLAMCGGTSAGVIRACSRGNANHATLGFHLGRLAGYAAGGAVAASSVALLRQLGEAAPALRPIWVLLHLAVLGFGLWLLWTGRQPAWMQGQGRSLPPELAAQGWQRVQGPVRAAGAGALWLAWPCGLLQSALVVATLAGHAAAGAAVMAAFAITSSVGLIAGPALWLRLTGGAGAGLVAGQWAVRLAGAGLVAASGWALGHGLWARVLAICFGP</sequence>
<evidence type="ECO:0000256" key="1">
    <source>
        <dbReference type="SAM" id="Phobius"/>
    </source>
</evidence>
<keyword evidence="4" id="KW-1185">Reference proteome</keyword>
<organism evidence="3 4">
    <name type="scientific">Piscinibacter gummiphilus</name>
    <dbReference type="NCBI Taxonomy" id="946333"/>
    <lineage>
        <taxon>Bacteria</taxon>
        <taxon>Pseudomonadati</taxon>
        <taxon>Pseudomonadota</taxon>
        <taxon>Betaproteobacteria</taxon>
        <taxon>Burkholderiales</taxon>
        <taxon>Sphaerotilaceae</taxon>
        <taxon>Piscinibacter</taxon>
    </lineage>
</organism>
<gene>
    <name evidence="3" type="ORF">RXV79_14050</name>
</gene>
<accession>A0ABZ0CSX0</accession>